<evidence type="ECO:0000313" key="2">
    <source>
        <dbReference type="Proteomes" id="UP001239111"/>
    </source>
</evidence>
<gene>
    <name evidence="1" type="ORF">QAD02_012658</name>
</gene>
<protein>
    <submittedName>
        <fullName evidence="1">Uncharacterized protein</fullName>
    </submittedName>
</protein>
<accession>A0ACC2P221</accession>
<dbReference type="Proteomes" id="UP001239111">
    <property type="component" value="Chromosome 2"/>
</dbReference>
<organism evidence="1 2">
    <name type="scientific">Eretmocerus hayati</name>
    <dbReference type="NCBI Taxonomy" id="131215"/>
    <lineage>
        <taxon>Eukaryota</taxon>
        <taxon>Metazoa</taxon>
        <taxon>Ecdysozoa</taxon>
        <taxon>Arthropoda</taxon>
        <taxon>Hexapoda</taxon>
        <taxon>Insecta</taxon>
        <taxon>Pterygota</taxon>
        <taxon>Neoptera</taxon>
        <taxon>Endopterygota</taxon>
        <taxon>Hymenoptera</taxon>
        <taxon>Apocrita</taxon>
        <taxon>Proctotrupomorpha</taxon>
        <taxon>Chalcidoidea</taxon>
        <taxon>Aphelinidae</taxon>
        <taxon>Aphelininae</taxon>
        <taxon>Eretmocerus</taxon>
    </lineage>
</organism>
<proteinExistence type="predicted"/>
<evidence type="ECO:0000313" key="1">
    <source>
        <dbReference type="EMBL" id="KAJ8676871.1"/>
    </source>
</evidence>
<reference evidence="1" key="1">
    <citation type="submission" date="2023-04" db="EMBL/GenBank/DDBJ databases">
        <title>A chromosome-level genome assembly of the parasitoid wasp Eretmocerus hayati.</title>
        <authorList>
            <person name="Zhong Y."/>
            <person name="Liu S."/>
            <person name="Liu Y."/>
        </authorList>
    </citation>
    <scope>NUCLEOTIDE SEQUENCE</scope>
    <source>
        <strain evidence="1">ZJU_SS_LIU_2023</strain>
    </source>
</reference>
<sequence>MSISDRLNLEGTKIEFPMTSAHGHRAIPNCKKVKFFVASKIGNYRPQGAIAAPNISLPSQTTSDDFLVELRIPPGVRIESYRGARVQLLIGMDNWELLKTLEMREIENAGLEISRTHLRWIIHG</sequence>
<keyword evidence="2" id="KW-1185">Reference proteome</keyword>
<dbReference type="EMBL" id="CM056742">
    <property type="protein sequence ID" value="KAJ8676871.1"/>
    <property type="molecule type" value="Genomic_DNA"/>
</dbReference>
<comment type="caution">
    <text evidence="1">The sequence shown here is derived from an EMBL/GenBank/DDBJ whole genome shotgun (WGS) entry which is preliminary data.</text>
</comment>
<name>A0ACC2P221_9HYME</name>